<evidence type="ECO:0000256" key="1">
    <source>
        <dbReference type="SAM" id="Coils"/>
    </source>
</evidence>
<feature type="region of interest" description="Disordered" evidence="2">
    <location>
        <begin position="152"/>
        <end position="262"/>
    </location>
</feature>
<evidence type="ECO:0000313" key="5">
    <source>
        <dbReference type="Proteomes" id="UP000674318"/>
    </source>
</evidence>
<proteinExistence type="predicted"/>
<dbReference type="AlphaFoldDB" id="A0A836IZL3"/>
<dbReference type="EMBL" id="JAFJZO010000012">
    <property type="protein sequence ID" value="KAG5509848.1"/>
    <property type="molecule type" value="Genomic_DNA"/>
</dbReference>
<accession>A0A836IZL3</accession>
<feature type="compositionally biased region" description="Polar residues" evidence="2">
    <location>
        <begin position="621"/>
        <end position="632"/>
    </location>
</feature>
<dbReference type="RefSeq" id="XP_067758855.1">
    <property type="nucleotide sequence ID" value="XM_067903430.1"/>
</dbReference>
<evidence type="ECO:0000313" key="4">
    <source>
        <dbReference type="EMBL" id="KAG5509848.1"/>
    </source>
</evidence>
<feature type="domain" description="WW" evidence="3">
    <location>
        <begin position="47"/>
        <end position="80"/>
    </location>
</feature>
<dbReference type="PANTHER" id="PTHR21715">
    <property type="entry name" value="RH04127P"/>
    <property type="match status" value="1"/>
</dbReference>
<organism evidence="4 5">
    <name type="scientific">Porcisia hertigi</name>
    <dbReference type="NCBI Taxonomy" id="2761500"/>
    <lineage>
        <taxon>Eukaryota</taxon>
        <taxon>Discoba</taxon>
        <taxon>Euglenozoa</taxon>
        <taxon>Kinetoplastea</taxon>
        <taxon>Metakinetoplastina</taxon>
        <taxon>Trypanosomatida</taxon>
        <taxon>Trypanosomatidae</taxon>
        <taxon>Leishmaniinae</taxon>
        <taxon>Porcisia</taxon>
    </lineage>
</organism>
<sequence length="988" mass="110858">MSVVLDVQPDTGYEPSEAETLEYGKWLGMELPEDMPLLWIAREGLKAPLPEHWKACKSEKGELYYFNFKTGQSIWDHPSDEHYRGLLKTEKTKLQAKSNAKGDNEATPASSKAAPSHGINAAKKKRSKVGDTDTHEKISKIQEAVSKTNSVKELLPIQQKKQLPESLKLATMPENRKKSDKPSVAAAGVGSPEFQPVASQSISPLTSDAGKAPAIDEPEPITLPSQVVAGGGVNGLRALDKRSSSSERAVSPSAKHQKARVDQEVSKELEVYRLQQQHRLREQKEGIDVEMAEELRRYRQGVVIKNQKELAAIDKEKADALGAESAKLAAELDSKLAALRQEYDEKRDAESERLRSKLNSQLDNDRRKIEADAAQMLEAFTREKRQESEIKKEAQIQALQEAGKSVADMKEFLSVFLHEYEAALGAFTDAVQKSHSVVEQVAVHKQKELHEETALKLVQIREQDAREVQQEQDRASKRLEALRKDNDREVEELREAQQQQLQRMHDELKEQRSASQKEQLSYEHARFMETLAEIRAAQAKELEVLKQQLKEKAQEELQAIIQELVKERGSRRSSLSVNRLPESHEQMPRVLESRSLSPTDDDDDARKGGASPPRLNRKLLTRTSSQAGTSRALTERAPQPDIKALVTEALREVFAGSPFILSSPAQGGEARTTSGTPAASAGATVTPSGSGQGRRHSNPTANSMPVLFSSNSAKTPGAFKLPLSFQEQRSLVDGERRRLQEGRKYVEQQQQNLEERGQQLRRTRHQWKQDVLAAKREGVRSSSKRGQLLNKVRLTLEEQAQGLEYDMLILRDSQVWLLSKEQRLRILEKQIEEQERLRGRNGGEASALHNSSVDTAVLMTEFFKPLRYSGRAPDTRYHRDVMGYNAMGSSSAPPKDSYATSPVFSKALSRIERRLDEVTSIIHMQNHQALSQAVTPFQRHSSGGRHSTVSPALRETLPGYVRRVSRSHSKPDALRRETHLDQWKAPAM</sequence>
<feature type="compositionally biased region" description="Basic and acidic residues" evidence="2">
    <location>
        <begin position="503"/>
        <end position="512"/>
    </location>
</feature>
<dbReference type="PANTHER" id="PTHR21715:SF0">
    <property type="entry name" value="RH04127P"/>
    <property type="match status" value="1"/>
</dbReference>
<feature type="region of interest" description="Disordered" evidence="2">
    <location>
        <begin position="496"/>
        <end position="519"/>
    </location>
</feature>
<dbReference type="Gene3D" id="3.30.1470.10">
    <property type="entry name" value="Photosystem I PsaD, reaction center subunit II"/>
    <property type="match status" value="1"/>
</dbReference>
<dbReference type="Pfam" id="PF00397">
    <property type="entry name" value="WW"/>
    <property type="match status" value="1"/>
</dbReference>
<dbReference type="OrthoDB" id="6344460at2759"/>
<feature type="region of interest" description="Disordered" evidence="2">
    <location>
        <begin position="571"/>
        <end position="639"/>
    </location>
</feature>
<evidence type="ECO:0000259" key="3">
    <source>
        <dbReference type="PROSITE" id="PS50020"/>
    </source>
</evidence>
<feature type="coiled-coil region" evidence="1">
    <location>
        <begin position="736"/>
        <end position="770"/>
    </location>
</feature>
<dbReference type="InterPro" id="IPR001202">
    <property type="entry name" value="WW_dom"/>
</dbReference>
<comment type="caution">
    <text evidence="4">The sequence shown here is derived from an EMBL/GenBank/DDBJ whole genome shotgun (WGS) entry which is preliminary data.</text>
</comment>
<feature type="coiled-coil region" evidence="1">
    <location>
        <begin position="329"/>
        <end position="397"/>
    </location>
</feature>
<dbReference type="InterPro" id="IPR036020">
    <property type="entry name" value="WW_dom_sf"/>
</dbReference>
<feature type="region of interest" description="Disordered" evidence="2">
    <location>
        <begin position="661"/>
        <end position="702"/>
    </location>
</feature>
<feature type="compositionally biased region" description="Basic and acidic residues" evidence="2">
    <location>
        <begin position="969"/>
        <end position="982"/>
    </location>
</feature>
<dbReference type="PROSITE" id="PS50020">
    <property type="entry name" value="WW_DOMAIN_2"/>
    <property type="match status" value="1"/>
</dbReference>
<dbReference type="SMART" id="SM00456">
    <property type="entry name" value="WW"/>
    <property type="match status" value="1"/>
</dbReference>
<keyword evidence="1" id="KW-0175">Coiled coil</keyword>
<dbReference type="CDD" id="cd00201">
    <property type="entry name" value="WW"/>
    <property type="match status" value="1"/>
</dbReference>
<reference evidence="4 5" key="1">
    <citation type="submission" date="2021-02" db="EMBL/GenBank/DDBJ databases">
        <title>Porcisia hertigi Genome sequencing and assembly.</title>
        <authorList>
            <person name="Almutairi H."/>
            <person name="Gatherer D."/>
        </authorList>
    </citation>
    <scope>NUCLEOTIDE SEQUENCE [LARGE SCALE GENOMIC DNA]</scope>
    <source>
        <strain evidence="4 5">C119</strain>
    </source>
</reference>
<dbReference type="InterPro" id="IPR053233">
    <property type="entry name" value="ABRA-related"/>
</dbReference>
<dbReference type="SUPFAM" id="SSF51045">
    <property type="entry name" value="WW domain"/>
    <property type="match status" value="1"/>
</dbReference>
<feature type="compositionally biased region" description="Polar residues" evidence="2">
    <location>
        <begin position="197"/>
        <end position="206"/>
    </location>
</feature>
<evidence type="ECO:0000256" key="2">
    <source>
        <dbReference type="SAM" id="MobiDB-lite"/>
    </source>
</evidence>
<feature type="compositionally biased region" description="Low complexity" evidence="2">
    <location>
        <begin position="672"/>
        <end position="689"/>
    </location>
</feature>
<feature type="region of interest" description="Disordered" evidence="2">
    <location>
        <begin position="965"/>
        <end position="988"/>
    </location>
</feature>
<protein>
    <recommendedName>
        <fullName evidence="3">WW domain-containing protein</fullName>
    </recommendedName>
</protein>
<dbReference type="Proteomes" id="UP000674318">
    <property type="component" value="Unassembled WGS sequence"/>
</dbReference>
<gene>
    <name evidence="4" type="ORF">JKF63_07493</name>
</gene>
<name>A0A836IZL3_9TRYP</name>
<feature type="region of interest" description="Disordered" evidence="2">
    <location>
        <begin position="94"/>
        <end position="135"/>
    </location>
</feature>
<keyword evidence="5" id="KW-1185">Reference proteome</keyword>
<dbReference type="KEGG" id="phet:94293507"/>
<dbReference type="GeneID" id="94293507"/>